<keyword evidence="9" id="KW-0458">Lysosome</keyword>
<dbReference type="GO" id="GO:0015293">
    <property type="term" value="F:symporter activity"/>
    <property type="evidence" value="ECO:0007669"/>
    <property type="project" value="UniProtKB-KW"/>
</dbReference>
<feature type="transmembrane region" description="Helical" evidence="12">
    <location>
        <begin position="299"/>
        <end position="316"/>
    </location>
</feature>
<comment type="caution">
    <text evidence="14">The sequence shown here is derived from an EMBL/GenBank/DDBJ whole genome shotgun (WGS) entry which is preliminary data.</text>
</comment>
<comment type="similarity">
    <text evidence="2">Belongs to the cystinosin family.</text>
</comment>
<comment type="subcellular location">
    <subcellularLocation>
        <location evidence="1">Lysosome membrane</location>
        <topology evidence="1">Multi-pass membrane protein</topology>
    </subcellularLocation>
</comment>
<dbReference type="InterPro" id="IPR005282">
    <property type="entry name" value="LC_transporter"/>
</dbReference>
<feature type="signal peptide" evidence="13">
    <location>
        <begin position="1"/>
        <end position="27"/>
    </location>
</feature>
<keyword evidence="8 12" id="KW-0472">Membrane</keyword>
<evidence type="ECO:0000313" key="15">
    <source>
        <dbReference type="Proteomes" id="UP000708208"/>
    </source>
</evidence>
<dbReference type="PANTHER" id="PTHR13131:SF5">
    <property type="entry name" value="CYSTINOSIN"/>
    <property type="match status" value="1"/>
</dbReference>
<feature type="chain" id="PRO_5035207322" description="Cystinosin" evidence="13">
    <location>
        <begin position="28"/>
        <end position="438"/>
    </location>
</feature>
<evidence type="ECO:0000256" key="10">
    <source>
        <dbReference type="ARBA" id="ARBA00048473"/>
    </source>
</evidence>
<dbReference type="AlphaFoldDB" id="A0A8J2LIJ5"/>
<accession>A0A8J2LIJ5</accession>
<dbReference type="GO" id="GO:0005765">
    <property type="term" value="C:lysosomal membrane"/>
    <property type="evidence" value="ECO:0007669"/>
    <property type="project" value="UniProtKB-SubCell"/>
</dbReference>
<dbReference type="NCBIfam" id="TIGR00951">
    <property type="entry name" value="2A43"/>
    <property type="match status" value="1"/>
</dbReference>
<evidence type="ECO:0000256" key="12">
    <source>
        <dbReference type="SAM" id="Phobius"/>
    </source>
</evidence>
<feature type="compositionally biased region" description="Polar residues" evidence="11">
    <location>
        <begin position="415"/>
        <end position="438"/>
    </location>
</feature>
<evidence type="ECO:0000256" key="4">
    <source>
        <dbReference type="ARBA" id="ARBA00022692"/>
    </source>
</evidence>
<keyword evidence="6" id="KW-0769">Symport</keyword>
<evidence type="ECO:0000313" key="14">
    <source>
        <dbReference type="EMBL" id="CAG7832301.1"/>
    </source>
</evidence>
<feature type="transmembrane region" description="Helical" evidence="12">
    <location>
        <begin position="273"/>
        <end position="293"/>
    </location>
</feature>
<reference evidence="14" key="1">
    <citation type="submission" date="2021-06" db="EMBL/GenBank/DDBJ databases">
        <authorList>
            <person name="Hodson N. C."/>
            <person name="Mongue J. A."/>
            <person name="Jaron S. K."/>
        </authorList>
    </citation>
    <scope>NUCLEOTIDE SEQUENCE</scope>
</reference>
<evidence type="ECO:0000256" key="13">
    <source>
        <dbReference type="SAM" id="SignalP"/>
    </source>
</evidence>
<dbReference type="PANTHER" id="PTHR13131">
    <property type="entry name" value="CYSTINOSIN"/>
    <property type="match status" value="1"/>
</dbReference>
<evidence type="ECO:0000256" key="6">
    <source>
        <dbReference type="ARBA" id="ARBA00022847"/>
    </source>
</evidence>
<evidence type="ECO:0000256" key="3">
    <source>
        <dbReference type="ARBA" id="ARBA00022448"/>
    </source>
</evidence>
<dbReference type="FunFam" id="1.20.1280.290:FF:000016">
    <property type="entry name" value="Cystinosin homolog"/>
    <property type="match status" value="1"/>
</dbReference>
<dbReference type="Proteomes" id="UP000708208">
    <property type="component" value="Unassembled WGS sequence"/>
</dbReference>
<feature type="transmembrane region" description="Helical" evidence="12">
    <location>
        <begin position="240"/>
        <end position="261"/>
    </location>
</feature>
<feature type="transmembrane region" description="Helical" evidence="12">
    <location>
        <begin position="198"/>
        <end position="220"/>
    </location>
</feature>
<sequence length="438" mass="49273">MNSWLRQCVFCSSLFLILFGQFIETHGFSEEIAQPASLLFLHPTPILPLELSKHDFLLKVGENASALVTPSISYNATFENETTVSLIFIASTSGIIQELPSIIVKSDRGDEFRNATVSIHAMAPGRVTIKSFLEGDSQNISSTNIFFRISVYQYAVLIIVSEVVGWIYFVAWSVSFYPQIYQNWRRKSVRGLSLDFVFMNWTGFFVYTMFNIGLFYVPSVQDEYLSRNPTGQIPVQSNDVFFSIHALFATSVTCLQCIFYDKGAQTISKTGKTILMSIFAVIFVLFIITVSSAIVWLDFLTACSTIKLLITLIKYVPQAYMNYARKSTSGWCIGNILLDLTGGILSVVQMLILAFNNNDWSSLFGDYTKFGLGAFSILFDIFFIIQHYVLYKNHEEYEPIEGTTIPSLEDPEDVVTSNNHLQTTESEGGISTSLDNDQ</sequence>
<feature type="region of interest" description="Disordered" evidence="11">
    <location>
        <begin position="403"/>
        <end position="438"/>
    </location>
</feature>
<keyword evidence="15" id="KW-1185">Reference proteome</keyword>
<evidence type="ECO:0000256" key="7">
    <source>
        <dbReference type="ARBA" id="ARBA00022989"/>
    </source>
</evidence>
<dbReference type="SMART" id="SM00679">
    <property type="entry name" value="CTNS"/>
    <property type="match status" value="2"/>
</dbReference>
<keyword evidence="5" id="KW-0677">Repeat</keyword>
<organism evidence="14 15">
    <name type="scientific">Allacma fusca</name>
    <dbReference type="NCBI Taxonomy" id="39272"/>
    <lineage>
        <taxon>Eukaryota</taxon>
        <taxon>Metazoa</taxon>
        <taxon>Ecdysozoa</taxon>
        <taxon>Arthropoda</taxon>
        <taxon>Hexapoda</taxon>
        <taxon>Collembola</taxon>
        <taxon>Symphypleona</taxon>
        <taxon>Sminthuridae</taxon>
        <taxon>Allacma</taxon>
    </lineage>
</organism>
<comment type="catalytic activity">
    <reaction evidence="10">
        <text>L-cystine(out) + H(+)(out) = L-cystine(in) + H(+)(in)</text>
        <dbReference type="Rhea" id="RHEA:66172"/>
        <dbReference type="ChEBI" id="CHEBI:15378"/>
        <dbReference type="ChEBI" id="CHEBI:35491"/>
    </reaction>
    <physiologicalReaction direction="left-to-right" evidence="10">
        <dbReference type="Rhea" id="RHEA:66173"/>
    </physiologicalReaction>
</comment>
<evidence type="ECO:0000256" key="5">
    <source>
        <dbReference type="ARBA" id="ARBA00022737"/>
    </source>
</evidence>
<keyword evidence="3" id="KW-0813">Transport</keyword>
<feature type="transmembrane region" description="Helical" evidence="12">
    <location>
        <begin position="151"/>
        <end position="177"/>
    </location>
</feature>
<feature type="transmembrane region" description="Helical" evidence="12">
    <location>
        <begin position="367"/>
        <end position="385"/>
    </location>
</feature>
<keyword evidence="7 12" id="KW-1133">Transmembrane helix</keyword>
<dbReference type="InterPro" id="IPR006603">
    <property type="entry name" value="PQ-loop_rpt"/>
</dbReference>
<evidence type="ECO:0000256" key="2">
    <source>
        <dbReference type="ARBA" id="ARBA00006855"/>
    </source>
</evidence>
<dbReference type="EMBL" id="CAJVCH010564376">
    <property type="protein sequence ID" value="CAG7832301.1"/>
    <property type="molecule type" value="Genomic_DNA"/>
</dbReference>
<gene>
    <name evidence="14" type="ORF">AFUS01_LOCUS41989</name>
</gene>
<keyword evidence="13" id="KW-0732">Signal</keyword>
<feature type="transmembrane region" description="Helical" evidence="12">
    <location>
        <begin position="336"/>
        <end position="355"/>
    </location>
</feature>
<dbReference type="Pfam" id="PF04193">
    <property type="entry name" value="PQ-loop"/>
    <property type="match status" value="2"/>
</dbReference>
<evidence type="ECO:0000256" key="8">
    <source>
        <dbReference type="ARBA" id="ARBA00023136"/>
    </source>
</evidence>
<evidence type="ECO:0008006" key="16">
    <source>
        <dbReference type="Google" id="ProtNLM"/>
    </source>
</evidence>
<proteinExistence type="inferred from homology"/>
<protein>
    <recommendedName>
        <fullName evidence="16">Cystinosin</fullName>
    </recommendedName>
</protein>
<dbReference type="OrthoDB" id="75720at2759"/>
<name>A0A8J2LIJ5_9HEXA</name>
<dbReference type="GO" id="GO:0015184">
    <property type="term" value="F:L-cystine transmembrane transporter activity"/>
    <property type="evidence" value="ECO:0007669"/>
    <property type="project" value="TreeGrafter"/>
</dbReference>
<evidence type="ECO:0000256" key="11">
    <source>
        <dbReference type="SAM" id="MobiDB-lite"/>
    </source>
</evidence>
<evidence type="ECO:0000256" key="1">
    <source>
        <dbReference type="ARBA" id="ARBA00004155"/>
    </source>
</evidence>
<keyword evidence="4 12" id="KW-0812">Transmembrane</keyword>
<evidence type="ECO:0000256" key="9">
    <source>
        <dbReference type="ARBA" id="ARBA00023228"/>
    </source>
</evidence>